<dbReference type="GO" id="GO:0004316">
    <property type="term" value="F:3-oxoacyl-[acyl-carrier-protein] reductase (NADPH) activity"/>
    <property type="evidence" value="ECO:0007669"/>
    <property type="project" value="UniProtKB-EC"/>
</dbReference>
<dbReference type="InterPro" id="IPR002347">
    <property type="entry name" value="SDR_fam"/>
</dbReference>
<sequence>MDHAKGPLSGKIALVTGATGGIGTAICRQLAALGCSLGIHYAWDQDAALALLEEFKEDYVSVFGSKFVCYGADLGNYDEVRELHEHIVSLLGPPNILVNNAGTYAAKSGVDSVDAVPIEDFERTWRINCGSAYLLTQLCMPAMEGEGWGRVVFISSVAGITGGIIGPHYASSKSALHGLIHWLAMTYARKGVTVNGVAPALIEQTKMLPGTSEELAQKIPVGRLGTPDEVAETVLWMIKTSYVTNKVIAVDGGMFPQ</sequence>
<comment type="catalytic activity">
    <reaction evidence="5">
        <text>a (3R)-hydroxyacyl-[ACP] + NADP(+) = a 3-oxoacyl-[ACP] + NADPH + H(+)</text>
        <dbReference type="Rhea" id="RHEA:17397"/>
        <dbReference type="Rhea" id="RHEA-COMP:9916"/>
        <dbReference type="Rhea" id="RHEA-COMP:9945"/>
        <dbReference type="ChEBI" id="CHEBI:15378"/>
        <dbReference type="ChEBI" id="CHEBI:57783"/>
        <dbReference type="ChEBI" id="CHEBI:58349"/>
        <dbReference type="ChEBI" id="CHEBI:78776"/>
        <dbReference type="ChEBI" id="CHEBI:78827"/>
        <dbReference type="EC" id="1.1.1.100"/>
    </reaction>
</comment>
<dbReference type="SUPFAM" id="SSF51735">
    <property type="entry name" value="NAD(P)-binding Rossmann-fold domains"/>
    <property type="match status" value="1"/>
</dbReference>
<dbReference type="PROSITE" id="PS00061">
    <property type="entry name" value="ADH_SHORT"/>
    <property type="match status" value="1"/>
</dbReference>
<dbReference type="PANTHER" id="PTHR42879:SF2">
    <property type="entry name" value="3-OXOACYL-[ACYL-CARRIER-PROTEIN] REDUCTASE FABG"/>
    <property type="match status" value="1"/>
</dbReference>
<organism evidence="7 8">
    <name type="scientific">Trematosphaeria pertusa</name>
    <dbReference type="NCBI Taxonomy" id="390896"/>
    <lineage>
        <taxon>Eukaryota</taxon>
        <taxon>Fungi</taxon>
        <taxon>Dikarya</taxon>
        <taxon>Ascomycota</taxon>
        <taxon>Pezizomycotina</taxon>
        <taxon>Dothideomycetes</taxon>
        <taxon>Pleosporomycetidae</taxon>
        <taxon>Pleosporales</taxon>
        <taxon>Massarineae</taxon>
        <taxon>Trematosphaeriaceae</taxon>
        <taxon>Trematosphaeria</taxon>
    </lineage>
</organism>
<accession>A0A6A6IM19</accession>
<proteinExistence type="inferred from homology"/>
<dbReference type="RefSeq" id="XP_033686628.1">
    <property type="nucleotide sequence ID" value="XM_033828326.1"/>
</dbReference>
<keyword evidence="3" id="KW-0521">NADP</keyword>
<name>A0A6A6IM19_9PLEO</name>
<evidence type="ECO:0000313" key="8">
    <source>
        <dbReference type="Proteomes" id="UP000800094"/>
    </source>
</evidence>
<protein>
    <recommendedName>
        <fullName evidence="2">3-oxoacyl-[acyl-carrier-protein] reductase</fullName>
        <ecNumber evidence="2">1.1.1.100</ecNumber>
    </recommendedName>
</protein>
<dbReference type="Gene3D" id="3.40.50.720">
    <property type="entry name" value="NAD(P)-binding Rossmann-like Domain"/>
    <property type="match status" value="1"/>
</dbReference>
<dbReference type="Proteomes" id="UP000800094">
    <property type="component" value="Unassembled WGS sequence"/>
</dbReference>
<keyword evidence="8" id="KW-1185">Reference proteome</keyword>
<dbReference type="OrthoDB" id="417891at2759"/>
<dbReference type="InterPro" id="IPR020904">
    <property type="entry name" value="Sc_DH/Rdtase_CS"/>
</dbReference>
<dbReference type="InterPro" id="IPR036291">
    <property type="entry name" value="NAD(P)-bd_dom_sf"/>
</dbReference>
<dbReference type="PANTHER" id="PTHR42879">
    <property type="entry name" value="3-OXOACYL-(ACYL-CARRIER-PROTEIN) REDUCTASE"/>
    <property type="match status" value="1"/>
</dbReference>
<dbReference type="PRINTS" id="PR00080">
    <property type="entry name" value="SDRFAMILY"/>
</dbReference>
<dbReference type="PRINTS" id="PR00081">
    <property type="entry name" value="GDHRDH"/>
</dbReference>
<evidence type="ECO:0000256" key="1">
    <source>
        <dbReference type="ARBA" id="ARBA00006484"/>
    </source>
</evidence>
<dbReference type="GeneID" id="54581656"/>
<evidence type="ECO:0000256" key="4">
    <source>
        <dbReference type="ARBA" id="ARBA00023002"/>
    </source>
</evidence>
<evidence type="ECO:0000256" key="2">
    <source>
        <dbReference type="ARBA" id="ARBA00012948"/>
    </source>
</evidence>
<dbReference type="EMBL" id="ML987192">
    <property type="protein sequence ID" value="KAF2251624.1"/>
    <property type="molecule type" value="Genomic_DNA"/>
</dbReference>
<dbReference type="GO" id="GO:0032787">
    <property type="term" value="P:monocarboxylic acid metabolic process"/>
    <property type="evidence" value="ECO:0007669"/>
    <property type="project" value="UniProtKB-ARBA"/>
</dbReference>
<reference evidence="7" key="1">
    <citation type="journal article" date="2020" name="Stud. Mycol.">
        <title>101 Dothideomycetes genomes: a test case for predicting lifestyles and emergence of pathogens.</title>
        <authorList>
            <person name="Haridas S."/>
            <person name="Albert R."/>
            <person name="Binder M."/>
            <person name="Bloem J."/>
            <person name="Labutti K."/>
            <person name="Salamov A."/>
            <person name="Andreopoulos B."/>
            <person name="Baker S."/>
            <person name="Barry K."/>
            <person name="Bills G."/>
            <person name="Bluhm B."/>
            <person name="Cannon C."/>
            <person name="Castanera R."/>
            <person name="Culley D."/>
            <person name="Daum C."/>
            <person name="Ezra D."/>
            <person name="Gonzalez J."/>
            <person name="Henrissat B."/>
            <person name="Kuo A."/>
            <person name="Liang C."/>
            <person name="Lipzen A."/>
            <person name="Lutzoni F."/>
            <person name="Magnuson J."/>
            <person name="Mondo S."/>
            <person name="Nolan M."/>
            <person name="Ohm R."/>
            <person name="Pangilinan J."/>
            <person name="Park H.-J."/>
            <person name="Ramirez L."/>
            <person name="Alfaro M."/>
            <person name="Sun H."/>
            <person name="Tritt A."/>
            <person name="Yoshinaga Y."/>
            <person name="Zwiers L.-H."/>
            <person name="Turgeon B."/>
            <person name="Goodwin S."/>
            <person name="Spatafora J."/>
            <person name="Crous P."/>
            <person name="Grigoriev I."/>
        </authorList>
    </citation>
    <scope>NUCLEOTIDE SEQUENCE</scope>
    <source>
        <strain evidence="7">CBS 122368</strain>
    </source>
</reference>
<evidence type="ECO:0000256" key="6">
    <source>
        <dbReference type="RuleBase" id="RU000363"/>
    </source>
</evidence>
<dbReference type="InterPro" id="IPR050259">
    <property type="entry name" value="SDR"/>
</dbReference>
<dbReference type="EC" id="1.1.1.100" evidence="2"/>
<dbReference type="Pfam" id="PF00106">
    <property type="entry name" value="adh_short"/>
    <property type="match status" value="1"/>
</dbReference>
<evidence type="ECO:0000256" key="5">
    <source>
        <dbReference type="ARBA" id="ARBA00048508"/>
    </source>
</evidence>
<evidence type="ECO:0000313" key="7">
    <source>
        <dbReference type="EMBL" id="KAF2251624.1"/>
    </source>
</evidence>
<dbReference type="AlphaFoldDB" id="A0A6A6IM19"/>
<keyword evidence="4" id="KW-0560">Oxidoreductase</keyword>
<evidence type="ECO:0000256" key="3">
    <source>
        <dbReference type="ARBA" id="ARBA00022857"/>
    </source>
</evidence>
<dbReference type="FunFam" id="3.40.50.720:FF:000173">
    <property type="entry name" value="3-oxoacyl-[acyl-carrier protein] reductase"/>
    <property type="match status" value="1"/>
</dbReference>
<comment type="similarity">
    <text evidence="1 6">Belongs to the short-chain dehydrogenases/reductases (SDR) family.</text>
</comment>
<gene>
    <name evidence="7" type="ORF">BU26DRAFT_516413</name>
</gene>